<proteinExistence type="predicted"/>
<name>A0ABP1GBM4_9CHLO</name>
<evidence type="ECO:0000313" key="2">
    <source>
        <dbReference type="Proteomes" id="UP001497392"/>
    </source>
</evidence>
<dbReference type="Proteomes" id="UP001497392">
    <property type="component" value="Unassembled WGS sequence"/>
</dbReference>
<gene>
    <name evidence="1" type="primary">g12970</name>
    <name evidence="1" type="ORF">VP750_LOCUS11515</name>
</gene>
<accession>A0ABP1GBM4</accession>
<reference evidence="1 2" key="1">
    <citation type="submission" date="2024-06" db="EMBL/GenBank/DDBJ databases">
        <authorList>
            <person name="Kraege A."/>
            <person name="Thomma B."/>
        </authorList>
    </citation>
    <scope>NUCLEOTIDE SEQUENCE [LARGE SCALE GENOMIC DNA]</scope>
</reference>
<protein>
    <submittedName>
        <fullName evidence="1">G12970 protein</fullName>
    </submittedName>
</protein>
<dbReference type="EMBL" id="CAXHTA020000021">
    <property type="protein sequence ID" value="CAL5229609.1"/>
    <property type="molecule type" value="Genomic_DNA"/>
</dbReference>
<organism evidence="1 2">
    <name type="scientific">Coccomyxa viridis</name>
    <dbReference type="NCBI Taxonomy" id="1274662"/>
    <lineage>
        <taxon>Eukaryota</taxon>
        <taxon>Viridiplantae</taxon>
        <taxon>Chlorophyta</taxon>
        <taxon>core chlorophytes</taxon>
        <taxon>Trebouxiophyceae</taxon>
        <taxon>Trebouxiophyceae incertae sedis</taxon>
        <taxon>Coccomyxaceae</taxon>
        <taxon>Coccomyxa</taxon>
    </lineage>
</organism>
<keyword evidence="2" id="KW-1185">Reference proteome</keyword>
<evidence type="ECO:0000313" key="1">
    <source>
        <dbReference type="EMBL" id="CAL5229609.1"/>
    </source>
</evidence>
<comment type="caution">
    <text evidence="1">The sequence shown here is derived from an EMBL/GenBank/DDBJ whole genome shotgun (WGS) entry which is preliminary data.</text>
</comment>
<sequence length="238" mass="25956">MELIVVVYRWASGKGALQFDKTLYNTKTAAKGFRATAILMQREGKPLRGVSHSAGCRVTALGLVTWTLKALDLPHCIVLVSADLPQKLLLEYVERSQINERVQVEFTLMVSQEDNALAHSEGYHGFSLLPGILGPILPRADGAGPRVGYSRNSWADVDLDKPGLSASTIECSRARCAAEDHNKHGFIWSSEVVGAVVRAKLRGKPMPPTQDEQRIVQRNGSGPALPTVCPFIWEAING</sequence>